<reference evidence="2" key="1">
    <citation type="submission" date="2022-07" db="EMBL/GenBank/DDBJ databases">
        <title>Sequence of Pasteurella multocoda 17BRD-035.</title>
        <authorList>
            <person name="Roy Chowdhury P."/>
            <person name="Alhamami T."/>
            <person name="Trott D.J."/>
            <person name="Djordvevic S.P."/>
        </authorList>
    </citation>
    <scope>NUCLEOTIDE SEQUENCE</scope>
    <source>
        <strain evidence="2">17BRD-035</strain>
    </source>
</reference>
<keyword evidence="1" id="KW-1133">Transmembrane helix</keyword>
<organism evidence="2 3">
    <name type="scientific">Pasteurella multocida</name>
    <dbReference type="NCBI Taxonomy" id="747"/>
    <lineage>
        <taxon>Bacteria</taxon>
        <taxon>Pseudomonadati</taxon>
        <taxon>Pseudomonadota</taxon>
        <taxon>Gammaproteobacteria</taxon>
        <taxon>Pasteurellales</taxon>
        <taxon>Pasteurellaceae</taxon>
        <taxon>Pasteurella</taxon>
    </lineage>
</organism>
<dbReference type="EMBL" id="JANIEN010000001">
    <property type="protein sequence ID" value="MDT3451248.1"/>
    <property type="molecule type" value="Genomic_DNA"/>
</dbReference>
<comment type="caution">
    <text evidence="2">The sequence shown here is derived from an EMBL/GenBank/DDBJ whole genome shotgun (WGS) entry which is preliminary data.</text>
</comment>
<evidence type="ECO:0000313" key="3">
    <source>
        <dbReference type="Proteomes" id="UP001182304"/>
    </source>
</evidence>
<keyword evidence="1" id="KW-0812">Transmembrane</keyword>
<gene>
    <name evidence="2" type="ORF">NQF69_00485</name>
</gene>
<evidence type="ECO:0000313" key="2">
    <source>
        <dbReference type="EMBL" id="MDT3451248.1"/>
    </source>
</evidence>
<name>A0AAW8V431_PASMD</name>
<dbReference type="Proteomes" id="UP001182304">
    <property type="component" value="Unassembled WGS sequence"/>
</dbReference>
<evidence type="ECO:0000256" key="1">
    <source>
        <dbReference type="SAM" id="Phobius"/>
    </source>
</evidence>
<protein>
    <submittedName>
        <fullName evidence="2">Uncharacterized protein</fullName>
    </submittedName>
</protein>
<sequence length="325" mass="37313">MQESEQQTLTIRSEADVYELLKQLEEDAIGDISRYRICFDGWPTVKMRFVGEEFNSTITPAIMEAFLKLQKGIYQTYALAVYADKGHRLTPEEKKSLELIIKVSEGSSIFDDEKIDWNKIVNSLIQKMPSKYLLIIILTGLGLYFGKGFYDAYLLNKQTEQEQVLKQELALEDKKIINKLIERVPELAEIKSDSEATHRTILKSASEAEHFEYQDIKLSGEEAHKLSIKPRAPLKEAKDIRLDGLYRIINVNTELESGFKVKVRNEVTGIEYNAELQDDTFDKQFKHAIESGTFEKRPVELNINAKQKGIDGEIYNIVIIKAVLR</sequence>
<feature type="transmembrane region" description="Helical" evidence="1">
    <location>
        <begin position="132"/>
        <end position="150"/>
    </location>
</feature>
<dbReference type="RefSeq" id="WP_223132127.1">
    <property type="nucleotide sequence ID" value="NZ_CP082272.1"/>
</dbReference>
<accession>A0AAW8V431</accession>
<dbReference type="AlphaFoldDB" id="A0AAW8V431"/>
<proteinExistence type="predicted"/>
<keyword evidence="1" id="KW-0472">Membrane</keyword>